<dbReference type="RefSeq" id="XP_047768471.1">
    <property type="nucleotide sequence ID" value="XM_047912320.1"/>
</dbReference>
<name>A0A9Q8PKD8_PASFU</name>
<reference evidence="1" key="1">
    <citation type="submission" date="2021-12" db="EMBL/GenBank/DDBJ databases">
        <authorList>
            <person name="Zaccaron A."/>
            <person name="Stergiopoulos I."/>
        </authorList>
    </citation>
    <scope>NUCLEOTIDE SEQUENCE</scope>
    <source>
        <strain evidence="1">Race5_Kim</strain>
    </source>
</reference>
<keyword evidence="2" id="KW-1185">Reference proteome</keyword>
<evidence type="ECO:0000313" key="1">
    <source>
        <dbReference type="EMBL" id="UJO24105.1"/>
    </source>
</evidence>
<sequence length="336" mass="38416">MTSRIALPELGRGDDDIGSIMAGAPASNFNLLKKLLLLGSTNTIACRVTDTDDDTDHISRFLIRLHHTCPNISEFRIHLDIDYRVNVECFAAEQFRGILQWQKLKKVVVEVSKCQQGPGQLSCASDEQVVRLREKIVMVLQAEMMRRGMRSLLLVADRPVPIDPWAKSHPNRPQLQAAILGASHQTYSEATSILYGKNTIMAFEERELPPSLKTIGTSLQHIRRVDLHYISTKLHFKKLLTLLKGAERLEVPDMNQETLRFTPEELAEIPGPFMRALHKARGKIMDYDMKKMLDVLVIQAQLCWANETNRAEWHPLVWKSVVYERRFKQLIEATLK</sequence>
<protein>
    <submittedName>
        <fullName evidence="1">Uncharacterized protein</fullName>
    </submittedName>
</protein>
<evidence type="ECO:0000313" key="2">
    <source>
        <dbReference type="Proteomes" id="UP000756132"/>
    </source>
</evidence>
<proteinExistence type="predicted"/>
<organism evidence="1 2">
    <name type="scientific">Passalora fulva</name>
    <name type="common">Tomato leaf mold</name>
    <name type="synonym">Cladosporium fulvum</name>
    <dbReference type="NCBI Taxonomy" id="5499"/>
    <lineage>
        <taxon>Eukaryota</taxon>
        <taxon>Fungi</taxon>
        <taxon>Dikarya</taxon>
        <taxon>Ascomycota</taxon>
        <taxon>Pezizomycotina</taxon>
        <taxon>Dothideomycetes</taxon>
        <taxon>Dothideomycetidae</taxon>
        <taxon>Mycosphaerellales</taxon>
        <taxon>Mycosphaerellaceae</taxon>
        <taxon>Fulvia</taxon>
    </lineage>
</organism>
<accession>A0A9Q8PKD8</accession>
<dbReference type="Proteomes" id="UP000756132">
    <property type="component" value="Chromosome 11"/>
</dbReference>
<reference evidence="1" key="2">
    <citation type="journal article" date="2022" name="Microb. Genom.">
        <title>A chromosome-scale genome assembly of the tomato pathogen Cladosporium fulvum reveals a compartmentalized genome architecture and the presence of a dispensable chromosome.</title>
        <authorList>
            <person name="Zaccaron A.Z."/>
            <person name="Chen L.H."/>
            <person name="Samaras A."/>
            <person name="Stergiopoulos I."/>
        </authorList>
    </citation>
    <scope>NUCLEOTIDE SEQUENCE</scope>
    <source>
        <strain evidence="1">Race5_Kim</strain>
    </source>
</reference>
<dbReference type="EMBL" id="CP090173">
    <property type="protein sequence ID" value="UJO24105.1"/>
    <property type="molecule type" value="Genomic_DNA"/>
</dbReference>
<dbReference type="KEGG" id="ffu:CLAFUR5_13172"/>
<gene>
    <name evidence="1" type="ORF">CLAFUR5_13172</name>
</gene>
<dbReference type="GeneID" id="71993050"/>
<dbReference type="AlphaFoldDB" id="A0A9Q8PKD8"/>